<sequence>MTHTLLGIRLRIAAELNGPRANHIALWPTHATTTGAPRRKSSLVHPESDIRRIDLKAQTTEDGFTEGDLKAPDRSVPIRDVSENEEIASAALDTRPYSPDLDIKDWSSKLFRPPDSYWKKWVPLLGENNLGGSDTVLKSVNRYWRGKFETRYIRRKHGPSHAERDFYCCSNRYPITPLLGTRIVYAFGHTKEEAFENVGPAIVSELYKAGALDKLYENVIVSRKIIDIYEQAARYGLYPRFSAVARAKSVHRFRITMEVPEWNVRAMAIGRTYIEALEAVIESYDDQVNERGVKRPLTPEATKDRLQGLNVVTSSRTLQFLLQKLHLSSIRTEVANQPLLEGRYVCKIWAKGELISAGVPMGQVSVAKKISRLTGAVRLLQRFGFDAVEGLEEGLEADNAEDITQKSIDRGEHEMLTTDEQAMADLFDSFDSLLDDTAVGETNHSKDEELR</sequence>
<dbReference type="AlphaFoldDB" id="A0A074YHS1"/>
<gene>
    <name evidence="1" type="ORF">AUEXF2481DRAFT_27524</name>
</gene>
<accession>A0A074YHS1</accession>
<dbReference type="InParanoid" id="A0A074YHS1"/>
<protein>
    <submittedName>
        <fullName evidence="1">Uncharacterized protein</fullName>
    </submittedName>
</protein>
<dbReference type="GeneID" id="25363506"/>
<name>A0A074YHS1_AURSE</name>
<evidence type="ECO:0000313" key="2">
    <source>
        <dbReference type="Proteomes" id="UP000030641"/>
    </source>
</evidence>
<reference evidence="1 2" key="1">
    <citation type="journal article" date="2014" name="BMC Genomics">
        <title>Genome sequencing of four Aureobasidium pullulans varieties: biotechnological potential, stress tolerance, and description of new species.</title>
        <authorList>
            <person name="Gostin Ar C."/>
            <person name="Ohm R.A."/>
            <person name="Kogej T."/>
            <person name="Sonjak S."/>
            <person name="Turk M."/>
            <person name="Zajc J."/>
            <person name="Zalar P."/>
            <person name="Grube M."/>
            <person name="Sun H."/>
            <person name="Han J."/>
            <person name="Sharma A."/>
            <person name="Chiniquy J."/>
            <person name="Ngan C.Y."/>
            <person name="Lipzen A."/>
            <person name="Barry K."/>
            <person name="Grigoriev I.V."/>
            <person name="Gunde-Cimerman N."/>
        </authorList>
    </citation>
    <scope>NUCLEOTIDE SEQUENCE [LARGE SCALE GENOMIC DNA]</scope>
    <source>
        <strain evidence="1 2">EXF-2481</strain>
    </source>
</reference>
<dbReference type="OrthoDB" id="3843823at2759"/>
<evidence type="ECO:0000313" key="1">
    <source>
        <dbReference type="EMBL" id="KEQ97260.1"/>
    </source>
</evidence>
<dbReference type="Proteomes" id="UP000030641">
    <property type="component" value="Unassembled WGS sequence"/>
</dbReference>
<dbReference type="RefSeq" id="XP_013345765.1">
    <property type="nucleotide sequence ID" value="XM_013490311.1"/>
</dbReference>
<keyword evidence="2" id="KW-1185">Reference proteome</keyword>
<dbReference type="HOGENOM" id="CLU_609675_0_0_1"/>
<dbReference type="EMBL" id="KL584754">
    <property type="protein sequence ID" value="KEQ97260.1"/>
    <property type="molecule type" value="Genomic_DNA"/>
</dbReference>
<organism evidence="1 2">
    <name type="scientific">Aureobasidium subglaciale (strain EXF-2481)</name>
    <name type="common">Aureobasidium pullulans var. subglaciale</name>
    <dbReference type="NCBI Taxonomy" id="1043005"/>
    <lineage>
        <taxon>Eukaryota</taxon>
        <taxon>Fungi</taxon>
        <taxon>Dikarya</taxon>
        <taxon>Ascomycota</taxon>
        <taxon>Pezizomycotina</taxon>
        <taxon>Dothideomycetes</taxon>
        <taxon>Dothideomycetidae</taxon>
        <taxon>Dothideales</taxon>
        <taxon>Saccotheciaceae</taxon>
        <taxon>Aureobasidium</taxon>
    </lineage>
</organism>
<proteinExistence type="predicted"/>